<sequence length="59" mass="6762">MNLDDVIEAAIEYGRSQAMLDFMPDESGLDIQRYLNKSRELSNVKKAYMNGDEYNGNNI</sequence>
<reference evidence="2" key="1">
    <citation type="submission" date="2016-12" db="EMBL/GenBank/DDBJ databases">
        <authorList>
            <person name="Jung M.Y."/>
            <person name="Lee S.H."/>
        </authorList>
    </citation>
    <scope>NUCLEOTIDE SEQUENCE [LARGE SCALE GENOMIC DNA]</scope>
    <source>
        <strain evidence="2">WiKim39</strain>
    </source>
</reference>
<accession>A0A1P8Q5K5</accession>
<dbReference type="Proteomes" id="UP000187499">
    <property type="component" value="Chromosome"/>
</dbReference>
<dbReference type="AlphaFoldDB" id="A0A1P8Q5K5"/>
<organism evidence="1 2">
    <name type="scientific">Companilactobacillus allii</name>
    <dbReference type="NCBI Taxonomy" id="1847728"/>
    <lineage>
        <taxon>Bacteria</taxon>
        <taxon>Bacillati</taxon>
        <taxon>Bacillota</taxon>
        <taxon>Bacilli</taxon>
        <taxon>Lactobacillales</taxon>
        <taxon>Lactobacillaceae</taxon>
        <taxon>Companilactobacillus</taxon>
    </lineage>
</organism>
<evidence type="ECO:0000313" key="2">
    <source>
        <dbReference type="Proteomes" id="UP000187499"/>
    </source>
</evidence>
<dbReference type="RefSeq" id="WP_076617968.1">
    <property type="nucleotide sequence ID" value="NZ_CP019323.1"/>
</dbReference>
<protein>
    <submittedName>
        <fullName evidence="1">Uncharacterized protein</fullName>
    </submittedName>
</protein>
<name>A0A1P8Q5K5_9LACO</name>
<evidence type="ECO:0000313" key="1">
    <source>
        <dbReference type="EMBL" id="APX73137.1"/>
    </source>
</evidence>
<keyword evidence="2" id="KW-1185">Reference proteome</keyword>
<proteinExistence type="predicted"/>
<dbReference type="EMBL" id="CP019323">
    <property type="protein sequence ID" value="APX73137.1"/>
    <property type="molecule type" value="Genomic_DNA"/>
</dbReference>
<dbReference type="STRING" id="1847728.BTM29_11495"/>
<dbReference type="KEGG" id="lalw:BTM29_11495"/>
<gene>
    <name evidence="1" type="ORF">BTM29_11495</name>
</gene>